<evidence type="ECO:0000313" key="4">
    <source>
        <dbReference type="EMBL" id="MBP2236158.1"/>
    </source>
</evidence>
<comment type="similarity">
    <text evidence="2">Belongs to the bacterial solute-binding protein 1 family.</text>
</comment>
<keyword evidence="4" id="KW-0762">Sugar transport</keyword>
<evidence type="ECO:0000256" key="3">
    <source>
        <dbReference type="ARBA" id="ARBA00022764"/>
    </source>
</evidence>
<protein>
    <submittedName>
        <fullName evidence="4">Multiple sugar transport system substrate-binding protein</fullName>
    </submittedName>
</protein>
<dbReference type="SUPFAM" id="SSF53850">
    <property type="entry name" value="Periplasmic binding protein-like II"/>
    <property type="match status" value="1"/>
</dbReference>
<dbReference type="PANTHER" id="PTHR43649:SF12">
    <property type="entry name" value="DIACETYLCHITOBIOSE BINDING PROTEIN DASA"/>
    <property type="match status" value="1"/>
</dbReference>
<dbReference type="Pfam" id="PF13416">
    <property type="entry name" value="SBP_bac_8"/>
    <property type="match status" value="1"/>
</dbReference>
<organism evidence="4 5">
    <name type="scientific">Sinorhizobium kostiense</name>
    <dbReference type="NCBI Taxonomy" id="76747"/>
    <lineage>
        <taxon>Bacteria</taxon>
        <taxon>Pseudomonadati</taxon>
        <taxon>Pseudomonadota</taxon>
        <taxon>Alphaproteobacteria</taxon>
        <taxon>Hyphomicrobiales</taxon>
        <taxon>Rhizobiaceae</taxon>
        <taxon>Sinorhizobium/Ensifer group</taxon>
        <taxon>Sinorhizobium</taxon>
    </lineage>
</organism>
<dbReference type="InterPro" id="IPR050490">
    <property type="entry name" value="Bact_solute-bd_prot1"/>
</dbReference>
<name>A0ABS4QZV3_9HYPH</name>
<evidence type="ECO:0000313" key="5">
    <source>
        <dbReference type="Proteomes" id="UP000730739"/>
    </source>
</evidence>
<evidence type="ECO:0000256" key="2">
    <source>
        <dbReference type="ARBA" id="ARBA00008520"/>
    </source>
</evidence>
<dbReference type="RefSeq" id="WP_209602349.1">
    <property type="nucleotide sequence ID" value="NZ_JAGILA010000003.1"/>
</dbReference>
<dbReference type="PANTHER" id="PTHR43649">
    <property type="entry name" value="ARABINOSE-BINDING PROTEIN-RELATED"/>
    <property type="match status" value="1"/>
</dbReference>
<sequence>MKKSLYRTGLAVTVGLFLGTQAFANYVKLEVAAAPSIYQKTFEAVALAFEKAYPDIDINLVPAVREDEELVQRELRSAVVGATSDVLFVSPNLMRPLIDRGLAISLDDLGAASDSLTNLGLVPGSEQLGTVNGTLYALPFGVSTPVIAYNADLVRKAGGDPDNFPTTWDSTTTLIQKIHDQDSKTLGGFFEYDNTGNWTYKALVATLGGRMMSEDDKTIVFDNAPGREAFQVLRAFGEAGQGQSDMTRDQARQAFAAGRIGILVTSSGALAGLEKQVAGAFRLKAAPLPLGSPDGKVPAAGTVGMILSTEDDKREAAWKLLQFVVSPEAQNIIRKTTGLIPVNQQVLDQMNDPTDSEPKRPNQQAAIAQLSRLTEWYAFPGANSIKITNTIIRHLQSVLTLKRMPDEELQAMRKDVATLLEAREP</sequence>
<keyword evidence="4" id="KW-0813">Transport</keyword>
<accession>A0ABS4QZV3</accession>
<comment type="subcellular location">
    <subcellularLocation>
        <location evidence="1">Periplasm</location>
    </subcellularLocation>
</comment>
<keyword evidence="5" id="KW-1185">Reference proteome</keyword>
<dbReference type="Proteomes" id="UP000730739">
    <property type="component" value="Unassembled WGS sequence"/>
</dbReference>
<gene>
    <name evidence="4" type="ORF">J2Z31_002672</name>
</gene>
<dbReference type="CDD" id="cd14748">
    <property type="entry name" value="PBP2_UgpB"/>
    <property type="match status" value="1"/>
</dbReference>
<keyword evidence="3" id="KW-0574">Periplasm</keyword>
<dbReference type="InterPro" id="IPR006059">
    <property type="entry name" value="SBP"/>
</dbReference>
<dbReference type="EMBL" id="JAGILA010000003">
    <property type="protein sequence ID" value="MBP2236158.1"/>
    <property type="molecule type" value="Genomic_DNA"/>
</dbReference>
<reference evidence="4 5" key="1">
    <citation type="submission" date="2021-03" db="EMBL/GenBank/DDBJ databases">
        <title>Genomic Encyclopedia of Type Strains, Phase IV (KMG-IV): sequencing the most valuable type-strain genomes for metagenomic binning, comparative biology and taxonomic classification.</title>
        <authorList>
            <person name="Goeker M."/>
        </authorList>
    </citation>
    <scope>NUCLEOTIDE SEQUENCE [LARGE SCALE GENOMIC DNA]</scope>
    <source>
        <strain evidence="4 5">DSM 13372</strain>
    </source>
</reference>
<evidence type="ECO:0000256" key="1">
    <source>
        <dbReference type="ARBA" id="ARBA00004418"/>
    </source>
</evidence>
<comment type="caution">
    <text evidence="4">The sequence shown here is derived from an EMBL/GenBank/DDBJ whole genome shotgun (WGS) entry which is preliminary data.</text>
</comment>
<proteinExistence type="inferred from homology"/>
<dbReference type="Gene3D" id="3.40.190.10">
    <property type="entry name" value="Periplasmic binding protein-like II"/>
    <property type="match status" value="1"/>
</dbReference>